<dbReference type="PANTHER" id="PTHR30055">
    <property type="entry name" value="HTH-TYPE TRANSCRIPTIONAL REGULATOR RUTR"/>
    <property type="match status" value="1"/>
</dbReference>
<accession>A0A173YFF8</accession>
<reference evidence="6 7" key="1">
    <citation type="submission" date="2015-09" db="EMBL/GenBank/DDBJ databases">
        <authorList>
            <consortium name="Pathogen Informatics"/>
        </authorList>
    </citation>
    <scope>NUCLEOTIDE SEQUENCE [LARGE SCALE GENOMIC DNA]</scope>
    <source>
        <strain evidence="6 7">2789STDY5608828</strain>
    </source>
</reference>
<organism evidence="6 7">
    <name type="scientific">Mitsuokella jalaludinii</name>
    <dbReference type="NCBI Taxonomy" id="187979"/>
    <lineage>
        <taxon>Bacteria</taxon>
        <taxon>Bacillati</taxon>
        <taxon>Bacillota</taxon>
        <taxon>Negativicutes</taxon>
        <taxon>Selenomonadales</taxon>
        <taxon>Selenomonadaceae</taxon>
        <taxon>Mitsuokella</taxon>
    </lineage>
</organism>
<evidence type="ECO:0000313" key="7">
    <source>
        <dbReference type="Proteomes" id="UP000095546"/>
    </source>
</evidence>
<dbReference type="SUPFAM" id="SSF48498">
    <property type="entry name" value="Tetracyclin repressor-like, C-terminal domain"/>
    <property type="match status" value="1"/>
</dbReference>
<dbReference type="EMBL" id="CYYU01000004">
    <property type="protein sequence ID" value="CUN61866.1"/>
    <property type="molecule type" value="Genomic_DNA"/>
</dbReference>
<keyword evidence="1" id="KW-0805">Transcription regulation</keyword>
<keyword evidence="2 4" id="KW-0238">DNA-binding</keyword>
<evidence type="ECO:0000256" key="4">
    <source>
        <dbReference type="PROSITE-ProRule" id="PRU00335"/>
    </source>
</evidence>
<dbReference type="PANTHER" id="PTHR30055:SF234">
    <property type="entry name" value="HTH-TYPE TRANSCRIPTIONAL REGULATOR BETI"/>
    <property type="match status" value="1"/>
</dbReference>
<dbReference type="STRING" id="187979.ERS852385_00924"/>
<dbReference type="PRINTS" id="PR00455">
    <property type="entry name" value="HTHTETR"/>
</dbReference>
<dbReference type="InterPro" id="IPR036271">
    <property type="entry name" value="Tet_transcr_reg_TetR-rel_C_sf"/>
</dbReference>
<dbReference type="AlphaFoldDB" id="A0A173YFF8"/>
<dbReference type="Gene3D" id="1.10.357.10">
    <property type="entry name" value="Tetracycline Repressor, domain 2"/>
    <property type="match status" value="1"/>
</dbReference>
<evidence type="ECO:0000256" key="1">
    <source>
        <dbReference type="ARBA" id="ARBA00023015"/>
    </source>
</evidence>
<evidence type="ECO:0000313" key="6">
    <source>
        <dbReference type="EMBL" id="CUN61866.1"/>
    </source>
</evidence>
<dbReference type="PROSITE" id="PS50977">
    <property type="entry name" value="HTH_TETR_2"/>
    <property type="match status" value="1"/>
</dbReference>
<dbReference type="InterPro" id="IPR023772">
    <property type="entry name" value="DNA-bd_HTH_TetR-type_CS"/>
</dbReference>
<dbReference type="InterPro" id="IPR050109">
    <property type="entry name" value="HTH-type_TetR-like_transc_reg"/>
</dbReference>
<dbReference type="PROSITE" id="PS01081">
    <property type="entry name" value="HTH_TETR_1"/>
    <property type="match status" value="1"/>
</dbReference>
<dbReference type="GO" id="GO:0000976">
    <property type="term" value="F:transcription cis-regulatory region binding"/>
    <property type="evidence" value="ECO:0007669"/>
    <property type="project" value="TreeGrafter"/>
</dbReference>
<dbReference type="Proteomes" id="UP000095546">
    <property type="component" value="Unassembled WGS sequence"/>
</dbReference>
<dbReference type="eggNOG" id="COG1309">
    <property type="taxonomic scope" value="Bacteria"/>
</dbReference>
<dbReference type="SUPFAM" id="SSF46689">
    <property type="entry name" value="Homeodomain-like"/>
    <property type="match status" value="1"/>
</dbReference>
<keyword evidence="7" id="KW-1185">Reference proteome</keyword>
<feature type="DNA-binding region" description="H-T-H motif" evidence="4">
    <location>
        <begin position="36"/>
        <end position="55"/>
    </location>
</feature>
<dbReference type="InterPro" id="IPR001647">
    <property type="entry name" value="HTH_TetR"/>
</dbReference>
<keyword evidence="3" id="KW-0804">Transcription</keyword>
<dbReference type="InterPro" id="IPR009057">
    <property type="entry name" value="Homeodomain-like_sf"/>
</dbReference>
<dbReference type="Pfam" id="PF00440">
    <property type="entry name" value="TetR_N"/>
    <property type="match status" value="1"/>
</dbReference>
<protein>
    <submittedName>
        <fullName evidence="6">Fatty acid metabolism regulator protein</fullName>
    </submittedName>
</protein>
<evidence type="ECO:0000256" key="2">
    <source>
        <dbReference type="ARBA" id="ARBA00023125"/>
    </source>
</evidence>
<feature type="domain" description="HTH tetR-type" evidence="5">
    <location>
        <begin position="13"/>
        <end position="73"/>
    </location>
</feature>
<dbReference type="RefSeq" id="WP_244881870.1">
    <property type="nucleotide sequence ID" value="NZ_CABIWZ010000004.1"/>
</dbReference>
<proteinExistence type="predicted"/>
<evidence type="ECO:0000259" key="5">
    <source>
        <dbReference type="PROSITE" id="PS50977"/>
    </source>
</evidence>
<evidence type="ECO:0000256" key="3">
    <source>
        <dbReference type="ARBA" id="ARBA00023163"/>
    </source>
</evidence>
<sequence length="203" mass="22801">MEEKMGRRERKKLLSRKAILDAAVREFSRKGFKETSVADIMNAADLGIGTFYNYFESKEEILMCLLGCLVDEVDKALRDMRAAKRPSYELLEAGSRITARFLDENRFLLPLFLAAAEHSAKPQTEAHDKMPKGMVTPGFKSIFEDILREGQLAGEIRDDAPADLIAEMFHSVYQAAAFSKLPIGFQENVALKTRLLLAGIRKA</sequence>
<gene>
    <name evidence="6" type="primary">fadR</name>
    <name evidence="6" type="ORF">ERS852385_00924</name>
</gene>
<name>A0A173YFF8_9FIRM</name>
<dbReference type="GO" id="GO:0003700">
    <property type="term" value="F:DNA-binding transcription factor activity"/>
    <property type="evidence" value="ECO:0007669"/>
    <property type="project" value="TreeGrafter"/>
</dbReference>